<accession>A0A8J6CAI5</accession>
<dbReference type="OrthoDB" id="419598at2759"/>
<dbReference type="PANTHER" id="PTHR15020">
    <property type="entry name" value="FLAVIN REDUCTASE-RELATED"/>
    <property type="match status" value="1"/>
</dbReference>
<protein>
    <recommendedName>
        <fullName evidence="2">NAD(P)-binding domain-containing protein</fullName>
    </recommendedName>
</protein>
<dbReference type="InterPro" id="IPR016040">
    <property type="entry name" value="NAD(P)-bd_dom"/>
</dbReference>
<dbReference type="Proteomes" id="UP000751190">
    <property type="component" value="Unassembled WGS sequence"/>
</dbReference>
<dbReference type="Gene3D" id="3.40.50.720">
    <property type="entry name" value="NAD(P)-binding Rossmann-like Domain"/>
    <property type="match status" value="1"/>
</dbReference>
<evidence type="ECO:0000313" key="4">
    <source>
        <dbReference type="Proteomes" id="UP000751190"/>
    </source>
</evidence>
<name>A0A8J6CAI5_DIALT</name>
<dbReference type="EMBL" id="JAGTXO010000032">
    <property type="protein sequence ID" value="KAG8460523.1"/>
    <property type="molecule type" value="Genomic_DNA"/>
</dbReference>
<dbReference type="SUPFAM" id="SSF51735">
    <property type="entry name" value="NAD(P)-binding Rossmann-fold domains"/>
    <property type="match status" value="1"/>
</dbReference>
<keyword evidence="4" id="KW-1185">Reference proteome</keyword>
<evidence type="ECO:0000256" key="1">
    <source>
        <dbReference type="SAM" id="SignalP"/>
    </source>
</evidence>
<dbReference type="OMA" id="HPYNVNY"/>
<keyword evidence="1" id="KW-0732">Signal</keyword>
<proteinExistence type="predicted"/>
<dbReference type="PANTHER" id="PTHR15020:SF50">
    <property type="entry name" value="UPF0659 PROTEIN YMR090W"/>
    <property type="match status" value="1"/>
</dbReference>
<feature type="signal peptide" evidence="1">
    <location>
        <begin position="1"/>
        <end position="17"/>
    </location>
</feature>
<gene>
    <name evidence="3" type="ORF">KFE25_013173</name>
</gene>
<reference evidence="3" key="1">
    <citation type="submission" date="2021-05" db="EMBL/GenBank/DDBJ databases">
        <title>The genome of the haptophyte Pavlova lutheri (Diacronema luteri, Pavlovales) - a model for lipid biosynthesis in eukaryotic algae.</title>
        <authorList>
            <person name="Hulatt C.J."/>
            <person name="Posewitz M.C."/>
        </authorList>
    </citation>
    <scope>NUCLEOTIDE SEQUENCE</scope>
    <source>
        <strain evidence="3">NIVA-4/92</strain>
    </source>
</reference>
<feature type="chain" id="PRO_5035319613" description="NAD(P)-binding domain-containing protein" evidence="1">
    <location>
        <begin position="18"/>
        <end position="338"/>
    </location>
</feature>
<evidence type="ECO:0000259" key="2">
    <source>
        <dbReference type="Pfam" id="PF13460"/>
    </source>
</evidence>
<evidence type="ECO:0000313" key="3">
    <source>
        <dbReference type="EMBL" id="KAG8460523.1"/>
    </source>
</evidence>
<feature type="domain" description="NAD(P)-binding" evidence="2">
    <location>
        <begin position="24"/>
        <end position="235"/>
    </location>
</feature>
<organism evidence="3 4">
    <name type="scientific">Diacronema lutheri</name>
    <name type="common">Unicellular marine alga</name>
    <name type="synonym">Monochrysis lutheri</name>
    <dbReference type="NCBI Taxonomy" id="2081491"/>
    <lineage>
        <taxon>Eukaryota</taxon>
        <taxon>Haptista</taxon>
        <taxon>Haptophyta</taxon>
        <taxon>Pavlovophyceae</taxon>
        <taxon>Pavlovales</taxon>
        <taxon>Pavlovaceae</taxon>
        <taxon>Diacronema</taxon>
    </lineage>
</organism>
<dbReference type="InterPro" id="IPR036291">
    <property type="entry name" value="NAD(P)-bd_dom_sf"/>
</dbReference>
<comment type="caution">
    <text evidence="3">The sequence shown here is derived from an EMBL/GenBank/DDBJ whole genome shotgun (WGS) entry which is preliminary data.</text>
</comment>
<sequence length="338" mass="33872">MAMRVALIVALASHASALRVLVVGGTGRVGRHVVAQLRAQGVPHRVLARDPAAALAALPAGTDIVAGDLADVPSLRAAMDGVSACIAVSGVSRFTRAADLLTGRLFAPDPAPPSESTHPYVANERGMSNLVEAAKASGSCGKIVRVTGLSVGRPAWSPVALLFNCLLSVSGRHHANGENALRTSGLDYTILRPGGLSDEQKRAGRGRLLGAALAPPARIGRSDLAALAIECLTHPDASRATLCCAWTAGAAPDASAWSSLLAAARPSCRDAPAGAPRRVPPYRLAVGTAACAAAGVATAGIARLLGAALGVRLPPLATAAAVALAIALNAGRSAARGS</sequence>
<dbReference type="AlphaFoldDB" id="A0A8J6CAI5"/>
<dbReference type="Pfam" id="PF13460">
    <property type="entry name" value="NAD_binding_10"/>
    <property type="match status" value="1"/>
</dbReference>